<keyword evidence="6" id="KW-0809">Transit peptide</keyword>
<evidence type="ECO:0000313" key="10">
    <source>
        <dbReference type="EMBL" id="ASW43198.1"/>
    </source>
</evidence>
<dbReference type="InterPro" id="IPR044774">
    <property type="entry name" value="Suv3_DEXQc"/>
</dbReference>
<evidence type="ECO:0000256" key="4">
    <source>
        <dbReference type="ARBA" id="ARBA00022806"/>
    </source>
</evidence>
<dbReference type="InterPro" id="IPR055206">
    <property type="entry name" value="DEXQc_SUV3"/>
</dbReference>
<dbReference type="CDD" id="cd17913">
    <property type="entry name" value="DEXQc_Suv3"/>
    <property type="match status" value="1"/>
</dbReference>
<evidence type="ECO:0000259" key="9">
    <source>
        <dbReference type="PROSITE" id="PS51194"/>
    </source>
</evidence>
<evidence type="ECO:0000256" key="5">
    <source>
        <dbReference type="ARBA" id="ARBA00022840"/>
    </source>
</evidence>
<dbReference type="GO" id="GO:0003724">
    <property type="term" value="F:RNA helicase activity"/>
    <property type="evidence" value="ECO:0007669"/>
    <property type="project" value="UniProtKB-EC"/>
</dbReference>
<keyword evidence="5" id="KW-0067">ATP-binding</keyword>
<evidence type="ECO:0000256" key="3">
    <source>
        <dbReference type="ARBA" id="ARBA00022801"/>
    </source>
</evidence>
<evidence type="ECO:0000256" key="1">
    <source>
        <dbReference type="ARBA" id="ARBA00012552"/>
    </source>
</evidence>
<dbReference type="Pfam" id="PF22527">
    <property type="entry name" value="DEXQc_Suv3"/>
    <property type="match status" value="1"/>
</dbReference>
<comment type="catalytic activity">
    <reaction evidence="7">
        <text>ATP + H2O = ADP + phosphate + H(+)</text>
        <dbReference type="Rhea" id="RHEA:13065"/>
        <dbReference type="ChEBI" id="CHEBI:15377"/>
        <dbReference type="ChEBI" id="CHEBI:15378"/>
        <dbReference type="ChEBI" id="CHEBI:30616"/>
        <dbReference type="ChEBI" id="CHEBI:43474"/>
        <dbReference type="ChEBI" id="CHEBI:456216"/>
        <dbReference type="EC" id="3.6.4.13"/>
    </reaction>
</comment>
<dbReference type="PROSITE" id="PS51194">
    <property type="entry name" value="HELICASE_CTER"/>
    <property type="match status" value="1"/>
</dbReference>
<dbReference type="EMBL" id="CP016786">
    <property type="protein sequence ID" value="ASW43198.1"/>
    <property type="molecule type" value="Genomic_DNA"/>
</dbReference>
<evidence type="ECO:0000259" key="8">
    <source>
        <dbReference type="PROSITE" id="PS51192"/>
    </source>
</evidence>
<proteinExistence type="predicted"/>
<dbReference type="Pfam" id="PF12513">
    <property type="entry name" value="SUV3_C"/>
    <property type="match status" value="1"/>
</dbReference>
<dbReference type="OrthoDB" id="9807155at2"/>
<dbReference type="GO" id="GO:0005524">
    <property type="term" value="F:ATP binding"/>
    <property type="evidence" value="ECO:0007669"/>
    <property type="project" value="UniProtKB-KW"/>
</dbReference>
<dbReference type="KEGG" id="cia:BEN51_06805"/>
<protein>
    <recommendedName>
        <fullName evidence="1">RNA helicase</fullName>
        <ecNumber evidence="1">3.6.4.13</ecNumber>
    </recommendedName>
</protein>
<dbReference type="EC" id="3.6.4.13" evidence="1"/>
<keyword evidence="2" id="KW-0547">Nucleotide-binding</keyword>
<accession>A0A343JCE0</accession>
<dbReference type="PROSITE" id="PS51192">
    <property type="entry name" value="HELICASE_ATP_BIND_1"/>
    <property type="match status" value="1"/>
</dbReference>
<dbReference type="InterPro" id="IPR014001">
    <property type="entry name" value="Helicase_ATP-bd"/>
</dbReference>
<reference evidence="10 11" key="1">
    <citation type="submission" date="2016-08" db="EMBL/GenBank/DDBJ databases">
        <title>Complete Genome Sequence Of The Indigo Reducing Clostridium isatidis DSM15098.</title>
        <authorList>
            <person name="Little G.T."/>
            <person name="Minton N.P."/>
        </authorList>
    </citation>
    <scope>NUCLEOTIDE SEQUENCE [LARGE SCALE GENOMIC DNA]</scope>
    <source>
        <strain evidence="10 11">DSM 15098</strain>
    </source>
</reference>
<name>A0A343JCE0_9CLOT</name>
<evidence type="ECO:0000256" key="2">
    <source>
        <dbReference type="ARBA" id="ARBA00022741"/>
    </source>
</evidence>
<dbReference type="RefSeq" id="WP_119865335.1">
    <property type="nucleotide sequence ID" value="NZ_CP016786.1"/>
</dbReference>
<dbReference type="GO" id="GO:0016787">
    <property type="term" value="F:hydrolase activity"/>
    <property type="evidence" value="ECO:0007669"/>
    <property type="project" value="UniProtKB-KW"/>
</dbReference>
<dbReference type="Pfam" id="PF00271">
    <property type="entry name" value="Helicase_C"/>
    <property type="match status" value="1"/>
</dbReference>
<dbReference type="SMART" id="SM00490">
    <property type="entry name" value="HELICc"/>
    <property type="match status" value="1"/>
</dbReference>
<evidence type="ECO:0000313" key="11">
    <source>
        <dbReference type="Proteomes" id="UP000264883"/>
    </source>
</evidence>
<dbReference type="InterPro" id="IPR027417">
    <property type="entry name" value="P-loop_NTPase"/>
</dbReference>
<feature type="domain" description="Helicase ATP-binding" evidence="8">
    <location>
        <begin position="136"/>
        <end position="250"/>
    </location>
</feature>
<dbReference type="InterPro" id="IPR050699">
    <property type="entry name" value="RNA-DNA_Helicase"/>
</dbReference>
<dbReference type="SUPFAM" id="SSF52540">
    <property type="entry name" value="P-loop containing nucleoside triphosphate hydrolases"/>
    <property type="match status" value="1"/>
</dbReference>
<gene>
    <name evidence="10" type="ORF">BEN51_06805</name>
</gene>
<dbReference type="Proteomes" id="UP000264883">
    <property type="component" value="Chromosome"/>
</dbReference>
<dbReference type="PANTHER" id="PTHR12131">
    <property type="entry name" value="ATP-DEPENDENT RNA AND DNA HELICASE"/>
    <property type="match status" value="1"/>
</dbReference>
<keyword evidence="3" id="KW-0378">Hydrolase</keyword>
<keyword evidence="11" id="KW-1185">Reference proteome</keyword>
<dbReference type="PANTHER" id="PTHR12131:SF1">
    <property type="entry name" value="ATP-DEPENDENT RNA HELICASE SUPV3L1, MITOCHONDRIAL-RELATED"/>
    <property type="match status" value="1"/>
</dbReference>
<dbReference type="Gene3D" id="1.20.272.40">
    <property type="match status" value="1"/>
</dbReference>
<sequence length="600" mass="70445">MKKNASQREFKKLKSQISHIEEIAHNSKVGALIEQESSLRKKIIQLRQMEKEGFKGYKELLERYEELLEYISKRLLEDYNRKNNTDFDFYQVIRNNYNSFINSGFMSVLTKQHIPKIIAEEFEENFPDNPKDEYKLARNMKRKIYLHLGETNTGKTYTAMERLKEAKNGIYLSPLRILALENYEKLNDIGVICNLQTGEEEIIKEGATHTTCTIEKVDLKKQYDIAIIDEIQMISDSQRGFAWTRALLGLRCKEIHICGALNAKEIVEKIIKDCNDEYELKEYYRNIPLEVQENNFDPKQINEGDAIVVFSKKKVLQIAKNYSEGGVKVSIIYGDLPPEVRRKQYDMFINKETKLLVTTDAIGMGVNLPIRRIIFFDTRKFDGEEIRPLTSQEVKQISGRAGRIGIYDVGYVATVADRQKFIKERLEEEDEVITEAVLGPSEAILNIKSLPLNEKLALWATREEKINFYRKMDINEYLLVLENIKRFKLKEIDQWELLKIPFDASNEYLMNTFLDYVEEVFIKKNKSLTKPQCYTGNLEELELQYQKVNMYYSFSKLFNLEFDMEWITNERTRVSNEINEILVNINKIILKQEENGENDY</sequence>
<dbReference type="InterPro" id="IPR001650">
    <property type="entry name" value="Helicase_C-like"/>
</dbReference>
<dbReference type="Gene3D" id="3.40.50.300">
    <property type="entry name" value="P-loop containing nucleotide triphosphate hydrolases"/>
    <property type="match status" value="2"/>
</dbReference>
<dbReference type="AlphaFoldDB" id="A0A343JCE0"/>
<organism evidence="10 11">
    <name type="scientific">Clostridium isatidis</name>
    <dbReference type="NCBI Taxonomy" id="182773"/>
    <lineage>
        <taxon>Bacteria</taxon>
        <taxon>Bacillati</taxon>
        <taxon>Bacillota</taxon>
        <taxon>Clostridia</taxon>
        <taxon>Eubacteriales</taxon>
        <taxon>Clostridiaceae</taxon>
        <taxon>Clostridium</taxon>
    </lineage>
</organism>
<keyword evidence="4 10" id="KW-0347">Helicase</keyword>
<evidence type="ECO:0000256" key="7">
    <source>
        <dbReference type="ARBA" id="ARBA00047984"/>
    </source>
</evidence>
<dbReference type="FunFam" id="3.40.50.300:FF:000269">
    <property type="entry name" value="ATP-dependent RNA helicase SUPV3L1, mitochondrial"/>
    <property type="match status" value="1"/>
</dbReference>
<dbReference type="InterPro" id="IPR022192">
    <property type="entry name" value="SUV3_C"/>
</dbReference>
<feature type="domain" description="Helicase C-terminal" evidence="9">
    <location>
        <begin position="279"/>
        <end position="451"/>
    </location>
</feature>
<evidence type="ECO:0000256" key="6">
    <source>
        <dbReference type="ARBA" id="ARBA00022946"/>
    </source>
</evidence>